<evidence type="ECO:0000256" key="2">
    <source>
        <dbReference type="ARBA" id="ARBA00022448"/>
    </source>
</evidence>
<evidence type="ECO:0000256" key="1">
    <source>
        <dbReference type="ARBA" id="ARBA00004418"/>
    </source>
</evidence>
<keyword evidence="4" id="KW-0574">Periplasm</keyword>
<dbReference type="Pfam" id="PF13416">
    <property type="entry name" value="SBP_bac_8"/>
    <property type="match status" value="1"/>
</dbReference>
<dbReference type="EMBL" id="CP054393">
    <property type="protein sequence ID" value="QTX03261.1"/>
    <property type="molecule type" value="Genomic_DNA"/>
</dbReference>
<dbReference type="PRINTS" id="PR00909">
    <property type="entry name" value="SPERMDNBNDNG"/>
</dbReference>
<dbReference type="GO" id="GO:0042597">
    <property type="term" value="C:periplasmic space"/>
    <property type="evidence" value="ECO:0007669"/>
    <property type="project" value="UniProtKB-SubCell"/>
</dbReference>
<dbReference type="InterPro" id="IPR001188">
    <property type="entry name" value="Sperm_putr-bd"/>
</dbReference>
<comment type="subcellular location">
    <subcellularLocation>
        <location evidence="1">Periplasm</location>
    </subcellularLocation>
</comment>
<keyword evidence="5" id="KW-1133">Transmembrane helix</keyword>
<keyword evidence="5" id="KW-0812">Transmembrane</keyword>
<evidence type="ECO:0000313" key="7">
    <source>
        <dbReference type="Proteomes" id="UP000672038"/>
    </source>
</evidence>
<accession>A0A975INT9</accession>
<feature type="transmembrane region" description="Helical" evidence="5">
    <location>
        <begin position="6"/>
        <end position="24"/>
    </location>
</feature>
<dbReference type="Gene3D" id="3.40.190.10">
    <property type="entry name" value="Periplasmic binding protein-like II"/>
    <property type="match status" value="2"/>
</dbReference>
<dbReference type="SUPFAM" id="SSF53850">
    <property type="entry name" value="Periplasmic binding protein-like II"/>
    <property type="match status" value="1"/>
</dbReference>
<dbReference type="KEGG" id="pluf:LFWB_7080"/>
<dbReference type="Proteomes" id="UP000672038">
    <property type="component" value="Chromosome"/>
</dbReference>
<sequence>MTKKIFFFIILILCFCSITLILIAKKIKNDKNKPTTITLLNWSEYIKPELIQEFNKEYSGRFVLKQIFLSSNELAINKIKSGNKYDIAILSEYAIEQLKSNDLEKIDIQRLNNDLKEDNGKTNDLKFTSNFKNIKQKKDETEQSDIWEYNIPYLWGKLGFLYNENKLGEIKSLQQLKKILENPEHKVALYNNPFEVMFVGLKMTEGDISVNSKDDIQKSKEYLLDLKKNNPNLYFVTDSLLDRMKIPGKEHYDIVVSYSGDARYLTRENKNLKYYHFKKEEQKKTGTNIWFDGIVFPKESNKEGSYKFINFLLKKENNEKNIKFLDYNSPYSGENDDDLCKIDENDKIYKYNKEIKKEIANAWNEIYTYRDPKDKYLIFLSIFILFFYGFFYFILKK</sequence>
<keyword evidence="3" id="KW-0732">Signal</keyword>
<protein>
    <submittedName>
        <fullName evidence="6">ABC-type spermidine/putrescine transport system substrate-binding protein</fullName>
    </submittedName>
</protein>
<keyword evidence="7" id="KW-1185">Reference proteome</keyword>
<dbReference type="GO" id="GO:0015846">
    <property type="term" value="P:polyamine transport"/>
    <property type="evidence" value="ECO:0007669"/>
    <property type="project" value="InterPro"/>
</dbReference>
<evidence type="ECO:0000313" key="6">
    <source>
        <dbReference type="EMBL" id="QTX03261.1"/>
    </source>
</evidence>
<gene>
    <name evidence="6" type="primary">potD</name>
    <name evidence="6" type="ORF">LFWB_7080</name>
</gene>
<dbReference type="InterPro" id="IPR006059">
    <property type="entry name" value="SBP"/>
</dbReference>
<feature type="transmembrane region" description="Helical" evidence="5">
    <location>
        <begin position="376"/>
        <end position="395"/>
    </location>
</feature>
<evidence type="ECO:0000256" key="4">
    <source>
        <dbReference type="ARBA" id="ARBA00022764"/>
    </source>
</evidence>
<proteinExistence type="predicted"/>
<keyword evidence="5" id="KW-0472">Membrane</keyword>
<evidence type="ECO:0000256" key="5">
    <source>
        <dbReference type="SAM" id="Phobius"/>
    </source>
</evidence>
<dbReference type="PANTHER" id="PTHR30222:SF17">
    <property type="entry name" value="SPERMIDINE_PUTRESCINE-BINDING PERIPLASMIC PROTEIN"/>
    <property type="match status" value="1"/>
</dbReference>
<dbReference type="AlphaFoldDB" id="A0A975INT9"/>
<name>A0A975INT9_LOWBP</name>
<evidence type="ECO:0000256" key="3">
    <source>
        <dbReference type="ARBA" id="ARBA00022729"/>
    </source>
</evidence>
<dbReference type="GO" id="GO:0019808">
    <property type="term" value="F:polyamine binding"/>
    <property type="evidence" value="ECO:0007669"/>
    <property type="project" value="InterPro"/>
</dbReference>
<keyword evidence="2" id="KW-0813">Transport</keyword>
<dbReference type="PANTHER" id="PTHR30222">
    <property type="entry name" value="SPERMIDINE/PUTRESCINE-BINDING PERIPLASMIC PROTEIN"/>
    <property type="match status" value="1"/>
</dbReference>
<organism evidence="6 7">
    <name type="scientific">Loofah witches'-broom phytoplasma</name>
    <dbReference type="NCBI Taxonomy" id="35773"/>
    <lineage>
        <taxon>Bacteria</taxon>
        <taxon>Bacillati</taxon>
        <taxon>Mycoplasmatota</taxon>
        <taxon>Mollicutes</taxon>
        <taxon>Acholeplasmatales</taxon>
        <taxon>Acholeplasmataceae</taxon>
        <taxon>Candidatus Phytoplasma</taxon>
        <taxon>16SrVIII (Loofah witches'-broom group)</taxon>
    </lineage>
</organism>
<reference evidence="6" key="1">
    <citation type="submission" date="2020-06" db="EMBL/GenBank/DDBJ databases">
        <title>Complete genome sequence of Candidatus Phytoplasma luffae NCHU2019.</title>
        <authorList>
            <person name="Cho S.-T."/>
            <person name="Tan C.-M."/>
            <person name="Li J.-R."/>
            <person name="Chien Y.-Y."/>
            <person name="Chiu Y.-C."/>
            <person name="Yang J.-Y."/>
            <person name="Kuo C.-H."/>
        </authorList>
    </citation>
    <scope>NUCLEOTIDE SEQUENCE</scope>
    <source>
        <strain evidence="6">NCHU2019</strain>
    </source>
</reference>
<dbReference type="RefSeq" id="WP_210954684.1">
    <property type="nucleotide sequence ID" value="NZ_CP054393.1"/>
</dbReference>